<dbReference type="EMBL" id="BSDY01000035">
    <property type="protein sequence ID" value="GLI58132.1"/>
    <property type="molecule type" value="Genomic_DNA"/>
</dbReference>
<comment type="caution">
    <text evidence="4">The sequence shown here is derived from an EMBL/GenBank/DDBJ whole genome shotgun (WGS) entry which is preliminary data.</text>
</comment>
<dbReference type="InterPro" id="IPR010992">
    <property type="entry name" value="IHF-like_DNA-bd_dom_sf"/>
</dbReference>
<dbReference type="GO" id="GO:0003677">
    <property type="term" value="F:DNA binding"/>
    <property type="evidence" value="ECO:0007669"/>
    <property type="project" value="UniProtKB-KW"/>
</dbReference>
<dbReference type="CDD" id="cd13831">
    <property type="entry name" value="HU"/>
    <property type="match status" value="1"/>
</dbReference>
<protein>
    <submittedName>
        <fullName evidence="4">DNA-binding protein</fullName>
    </submittedName>
</protein>
<dbReference type="PANTHER" id="PTHR33175:SF3">
    <property type="entry name" value="DNA-BINDING PROTEIN HU-BETA"/>
    <property type="match status" value="1"/>
</dbReference>
<sequence length="101" mass="11920">MKKNEFIDLYRKRGNFNCKESTTRAVEAFLEILEECVSKGEDVKLVGWGKWEFQERNAIKIRNPKTGKVMDIPKRRILKFREGKLLNSSINGGKKYYNSFR</sequence>
<dbReference type="PRINTS" id="PR01727">
    <property type="entry name" value="DNABINDINGHU"/>
</dbReference>
<dbReference type="GO" id="GO:0030261">
    <property type="term" value="P:chromosome condensation"/>
    <property type="evidence" value="ECO:0007669"/>
    <property type="project" value="UniProtKB-KW"/>
</dbReference>
<proteinExistence type="inferred from homology"/>
<evidence type="ECO:0000313" key="5">
    <source>
        <dbReference type="Proteomes" id="UP001144471"/>
    </source>
</evidence>
<keyword evidence="1" id="KW-0226">DNA condensation</keyword>
<dbReference type="GO" id="GO:0005829">
    <property type="term" value="C:cytosol"/>
    <property type="evidence" value="ECO:0007669"/>
    <property type="project" value="TreeGrafter"/>
</dbReference>
<evidence type="ECO:0000313" key="4">
    <source>
        <dbReference type="EMBL" id="GLI58132.1"/>
    </source>
</evidence>
<evidence type="ECO:0000256" key="1">
    <source>
        <dbReference type="ARBA" id="ARBA00023067"/>
    </source>
</evidence>
<dbReference type="SMART" id="SM00411">
    <property type="entry name" value="BHL"/>
    <property type="match status" value="1"/>
</dbReference>
<dbReference type="Gene3D" id="4.10.520.10">
    <property type="entry name" value="IHF-like DNA-binding proteins"/>
    <property type="match status" value="1"/>
</dbReference>
<evidence type="ECO:0000256" key="2">
    <source>
        <dbReference type="ARBA" id="ARBA00023125"/>
    </source>
</evidence>
<keyword evidence="2 4" id="KW-0238">DNA-binding</keyword>
<gene>
    <name evidence="4" type="ORF">PM10SUCC1_36460</name>
</gene>
<dbReference type="RefSeq" id="WP_281837806.1">
    <property type="nucleotide sequence ID" value="NZ_BSDY01000035.1"/>
</dbReference>
<organism evidence="4 5">
    <name type="scientific">Propionigenium maris DSM 9537</name>
    <dbReference type="NCBI Taxonomy" id="1123000"/>
    <lineage>
        <taxon>Bacteria</taxon>
        <taxon>Fusobacteriati</taxon>
        <taxon>Fusobacteriota</taxon>
        <taxon>Fusobacteriia</taxon>
        <taxon>Fusobacteriales</taxon>
        <taxon>Fusobacteriaceae</taxon>
        <taxon>Propionigenium</taxon>
    </lineage>
</organism>
<dbReference type="SUPFAM" id="SSF47729">
    <property type="entry name" value="IHF-like DNA-binding proteins"/>
    <property type="match status" value="1"/>
</dbReference>
<dbReference type="Pfam" id="PF00216">
    <property type="entry name" value="Bac_DNA_binding"/>
    <property type="match status" value="1"/>
</dbReference>
<keyword evidence="5" id="KW-1185">Reference proteome</keyword>
<comment type="similarity">
    <text evidence="3">Belongs to the bacterial histone-like protein family.</text>
</comment>
<dbReference type="InterPro" id="IPR000119">
    <property type="entry name" value="Hist_DNA-bd"/>
</dbReference>
<dbReference type="Proteomes" id="UP001144471">
    <property type="component" value="Unassembled WGS sequence"/>
</dbReference>
<name>A0A9W6GP84_9FUSO</name>
<evidence type="ECO:0000256" key="3">
    <source>
        <dbReference type="RuleBase" id="RU003939"/>
    </source>
</evidence>
<dbReference type="PANTHER" id="PTHR33175">
    <property type="entry name" value="DNA-BINDING PROTEIN HU"/>
    <property type="match status" value="1"/>
</dbReference>
<dbReference type="AlphaFoldDB" id="A0A9W6GP84"/>
<accession>A0A9W6GP84</accession>
<reference evidence="4" key="1">
    <citation type="submission" date="2022-12" db="EMBL/GenBank/DDBJ databases">
        <title>Reference genome sequencing for broad-spectrum identification of bacterial and archaeal isolates by mass spectrometry.</title>
        <authorList>
            <person name="Sekiguchi Y."/>
            <person name="Tourlousse D.M."/>
        </authorList>
    </citation>
    <scope>NUCLEOTIDE SEQUENCE</scope>
    <source>
        <strain evidence="4">10succ1</strain>
    </source>
</reference>
<dbReference type="GO" id="GO:0030527">
    <property type="term" value="F:structural constituent of chromatin"/>
    <property type="evidence" value="ECO:0007669"/>
    <property type="project" value="InterPro"/>
</dbReference>